<accession>A0A803L176</accession>
<reference evidence="7" key="1">
    <citation type="journal article" date="2017" name="Nature">
        <title>The genome of Chenopodium quinoa.</title>
        <authorList>
            <person name="Jarvis D.E."/>
            <person name="Ho Y.S."/>
            <person name="Lightfoot D.J."/>
            <person name="Schmoeckel S.M."/>
            <person name="Li B."/>
            <person name="Borm T.J.A."/>
            <person name="Ohyanagi H."/>
            <person name="Mineta K."/>
            <person name="Michell C.T."/>
            <person name="Saber N."/>
            <person name="Kharbatia N.M."/>
            <person name="Rupper R.R."/>
            <person name="Sharp A.R."/>
            <person name="Dally N."/>
            <person name="Boughton B.A."/>
            <person name="Woo Y.H."/>
            <person name="Gao G."/>
            <person name="Schijlen E.G.W.M."/>
            <person name="Guo X."/>
            <person name="Momin A.A."/>
            <person name="Negrao S."/>
            <person name="Al-Babili S."/>
            <person name="Gehring C."/>
            <person name="Roessner U."/>
            <person name="Jung C."/>
            <person name="Murphy K."/>
            <person name="Arold S.T."/>
            <person name="Gojobori T."/>
            <person name="van der Linden C.G."/>
            <person name="van Loo E.N."/>
            <person name="Jellen E.N."/>
            <person name="Maughan P.J."/>
            <person name="Tester M."/>
        </authorList>
    </citation>
    <scope>NUCLEOTIDE SEQUENCE [LARGE SCALE GENOMIC DNA]</scope>
    <source>
        <strain evidence="7">cv. PI 614886</strain>
    </source>
</reference>
<dbReference type="EnsemblPlants" id="AUR62005614-RA">
    <property type="protein sequence ID" value="AUR62005614-RA:cds"/>
    <property type="gene ID" value="AUR62005614"/>
</dbReference>
<keyword evidence="8" id="KW-1185">Reference proteome</keyword>
<evidence type="ECO:0000256" key="4">
    <source>
        <dbReference type="ARBA" id="ARBA00023212"/>
    </source>
</evidence>
<dbReference type="GO" id="GO:0005874">
    <property type="term" value="C:microtubule"/>
    <property type="evidence" value="ECO:0007669"/>
    <property type="project" value="UniProtKB-KW"/>
</dbReference>
<protein>
    <recommendedName>
        <fullName evidence="9">65-kDa microtubule-associated protein 8</fullName>
    </recommendedName>
</protein>
<dbReference type="GO" id="GO:0000226">
    <property type="term" value="P:microtubule cytoskeleton organization"/>
    <property type="evidence" value="ECO:0007669"/>
    <property type="project" value="InterPro"/>
</dbReference>
<dbReference type="OMA" id="RNAHKNL"/>
<dbReference type="PANTHER" id="PTHR19321">
    <property type="entry name" value="PROTEIN REGULATOR OF CYTOKINESIS 1 PRC1-RELATED"/>
    <property type="match status" value="1"/>
</dbReference>
<dbReference type="PANTHER" id="PTHR19321:SF3">
    <property type="entry name" value="65-KDA MICROTUBULE-ASSOCIATED PROTEIN 8"/>
    <property type="match status" value="1"/>
</dbReference>
<dbReference type="Gene3D" id="1.20.58.1520">
    <property type="match status" value="1"/>
</dbReference>
<evidence type="ECO:0000313" key="7">
    <source>
        <dbReference type="EnsemblPlants" id="AUR62005614-RA:cds"/>
    </source>
</evidence>
<organism evidence="7 8">
    <name type="scientific">Chenopodium quinoa</name>
    <name type="common">Quinoa</name>
    <dbReference type="NCBI Taxonomy" id="63459"/>
    <lineage>
        <taxon>Eukaryota</taxon>
        <taxon>Viridiplantae</taxon>
        <taxon>Streptophyta</taxon>
        <taxon>Embryophyta</taxon>
        <taxon>Tracheophyta</taxon>
        <taxon>Spermatophyta</taxon>
        <taxon>Magnoliopsida</taxon>
        <taxon>eudicotyledons</taxon>
        <taxon>Gunneridae</taxon>
        <taxon>Pentapetalae</taxon>
        <taxon>Caryophyllales</taxon>
        <taxon>Chenopodiaceae</taxon>
        <taxon>Chenopodioideae</taxon>
        <taxon>Atripliceae</taxon>
        <taxon>Chenopodium</taxon>
    </lineage>
</organism>
<keyword evidence="3" id="KW-0493">Microtubule</keyword>
<dbReference type="Gramene" id="AUR62005614-RA">
    <property type="protein sequence ID" value="AUR62005614-RA:cds"/>
    <property type="gene ID" value="AUR62005614"/>
</dbReference>
<comment type="subcellular location">
    <subcellularLocation>
        <location evidence="1">Cytoplasm</location>
        <location evidence="1">Cytoskeleton</location>
    </subcellularLocation>
</comment>
<name>A0A803L176_CHEQI</name>
<reference evidence="7" key="2">
    <citation type="submission" date="2021-03" db="UniProtKB">
        <authorList>
            <consortium name="EnsemblPlants"/>
        </authorList>
    </citation>
    <scope>IDENTIFICATION</scope>
</reference>
<dbReference type="Pfam" id="PF03999">
    <property type="entry name" value="MAP65_ASE1"/>
    <property type="match status" value="1"/>
</dbReference>
<dbReference type="InterPro" id="IPR007145">
    <property type="entry name" value="MAP65_Ase1_PRC1"/>
</dbReference>
<feature type="compositionally biased region" description="Polar residues" evidence="6">
    <location>
        <begin position="545"/>
        <end position="565"/>
    </location>
</feature>
<keyword evidence="4" id="KW-0963">Cytoplasm</keyword>
<evidence type="ECO:0000256" key="6">
    <source>
        <dbReference type="SAM" id="MobiDB-lite"/>
    </source>
</evidence>
<dbReference type="GO" id="GO:0005737">
    <property type="term" value="C:cytoplasm"/>
    <property type="evidence" value="ECO:0007669"/>
    <property type="project" value="TreeGrafter"/>
</dbReference>
<evidence type="ECO:0000256" key="3">
    <source>
        <dbReference type="ARBA" id="ARBA00022701"/>
    </source>
</evidence>
<dbReference type="GO" id="GO:0008017">
    <property type="term" value="F:microtubule binding"/>
    <property type="evidence" value="ECO:0007669"/>
    <property type="project" value="InterPro"/>
</dbReference>
<dbReference type="GO" id="GO:0005819">
    <property type="term" value="C:spindle"/>
    <property type="evidence" value="ECO:0007669"/>
    <property type="project" value="TreeGrafter"/>
</dbReference>
<feature type="coiled-coil region" evidence="5">
    <location>
        <begin position="226"/>
        <end position="253"/>
    </location>
</feature>
<sequence>MGSIQTPIPVRSSGLLENSCGYLLQELQMIWDEVGEDEFEREKVLLDIEQECLGVYRKKVDYANMARSRLHQELAESESEFTQLLLSLGERSLPERPEKKAGTLRQQIDSITPALSEMRQRKRERMNQFQAVQGQIQKIKAEISGLSEYDDSASIMKVNENDLSLKRLEEYQAELKKLQNEKSTRLQKVERYTNQIHDLAALLGTDSSMTITKIHPSLNELCGIAKNISDNILAKLEDTVKSLEEEKQKRIEELHHLGEALLDMWKLIDTPEKERQPFFHVVNLLVVPFEKITKPGTLTTSIIQQAETEVKRLDELKASKMKELFHRKQFELQEICSRSHMEIPSPSEMENITHLVDSGTIDLVHLLKSMDEQIAKAQEEASSRKAIMERVDKWILARDEERWLEEYNRDENRYSVSRGAHKNLKRAERARVTVIKIPDHKLLTQKNLFAALIDMLISLTREWEAERNKVFLYDEVRASLMINFRSPYYLEAPLLAMLEEYIALRQEKEEEKQRLRLEKKKVENVHNNLSLSPRPGTSARRIPNKNLNGSFSNGSPTKRNLNGSPLNRRLSLGAQQAGSNSFNPRSLGTSFMQEGIKPPRQQMYAQSEYVSHLRDETASVVSTFSGPLSPEI</sequence>
<feature type="region of interest" description="Disordered" evidence="6">
    <location>
        <begin position="526"/>
        <end position="567"/>
    </location>
</feature>
<comment type="similarity">
    <text evidence="2">Belongs to the MAP65/ASE1 family.</text>
</comment>
<evidence type="ECO:0008006" key="9">
    <source>
        <dbReference type="Google" id="ProtNLM"/>
    </source>
</evidence>
<keyword evidence="5" id="KW-0175">Coiled coil</keyword>
<evidence type="ECO:0000256" key="5">
    <source>
        <dbReference type="SAM" id="Coils"/>
    </source>
</evidence>
<feature type="coiled-coil region" evidence="5">
    <location>
        <begin position="161"/>
        <end position="195"/>
    </location>
</feature>
<dbReference type="AlphaFoldDB" id="A0A803L176"/>
<evidence type="ECO:0000256" key="1">
    <source>
        <dbReference type="ARBA" id="ARBA00004245"/>
    </source>
</evidence>
<evidence type="ECO:0000256" key="2">
    <source>
        <dbReference type="ARBA" id="ARBA00006187"/>
    </source>
</evidence>
<proteinExistence type="inferred from homology"/>
<keyword evidence="4" id="KW-0206">Cytoskeleton</keyword>
<evidence type="ECO:0000313" key="8">
    <source>
        <dbReference type="Proteomes" id="UP000596660"/>
    </source>
</evidence>
<dbReference type="Proteomes" id="UP000596660">
    <property type="component" value="Unplaced"/>
</dbReference>